<sequence length="85" mass="8883">MPKTLWSDAQSALVAALVQARKTAGLSQAALAMQLRCQQSLIARIESGERRIDVVELIVLARALGTDPGAILAHVAQAVPPDAGL</sequence>
<dbReference type="Pfam" id="PF13560">
    <property type="entry name" value="HTH_31"/>
    <property type="match status" value="1"/>
</dbReference>
<feature type="domain" description="HTH cro/C1-type" evidence="1">
    <location>
        <begin position="17"/>
        <end position="71"/>
    </location>
</feature>
<dbReference type="CDD" id="cd00093">
    <property type="entry name" value="HTH_XRE"/>
    <property type="match status" value="1"/>
</dbReference>
<protein>
    <submittedName>
        <fullName evidence="2">Helix-turn-helix transcriptional regulator</fullName>
    </submittedName>
</protein>
<accession>A0A832PLU9</accession>
<evidence type="ECO:0000313" key="3">
    <source>
        <dbReference type="Proteomes" id="UP000580830"/>
    </source>
</evidence>
<dbReference type="EMBL" id="DULP01000112">
    <property type="protein sequence ID" value="HHW34028.1"/>
    <property type="molecule type" value="Genomic_DNA"/>
</dbReference>
<dbReference type="AlphaFoldDB" id="A0A832PLU9"/>
<dbReference type="Proteomes" id="UP000580830">
    <property type="component" value="Unassembled WGS sequence"/>
</dbReference>
<name>A0A832PLU9_9RHOB</name>
<evidence type="ECO:0000313" key="2">
    <source>
        <dbReference type="EMBL" id="HHW34028.1"/>
    </source>
</evidence>
<dbReference type="PROSITE" id="PS50943">
    <property type="entry name" value="HTH_CROC1"/>
    <property type="match status" value="1"/>
</dbReference>
<comment type="caution">
    <text evidence="2">The sequence shown here is derived from an EMBL/GenBank/DDBJ whole genome shotgun (WGS) entry which is preliminary data.</text>
</comment>
<gene>
    <name evidence="2" type="ORF">GXX24_07795</name>
</gene>
<dbReference type="SMART" id="SM00530">
    <property type="entry name" value="HTH_XRE"/>
    <property type="match status" value="1"/>
</dbReference>
<reference evidence="2 3" key="1">
    <citation type="journal article" date="2020" name="Biotechnol. Biofuels">
        <title>New insights from the biogas microbiome by comprehensive genome-resolved metagenomics of nearly 1600 species originating from multiple anaerobic digesters.</title>
        <authorList>
            <person name="Campanaro S."/>
            <person name="Treu L."/>
            <person name="Rodriguez-R L.M."/>
            <person name="Kovalovszki A."/>
            <person name="Ziels R.M."/>
            <person name="Maus I."/>
            <person name="Zhu X."/>
            <person name="Kougias P.G."/>
            <person name="Basile A."/>
            <person name="Luo G."/>
            <person name="Schluter A."/>
            <person name="Konstantinidis K.T."/>
            <person name="Angelidaki I."/>
        </authorList>
    </citation>
    <scope>NUCLEOTIDE SEQUENCE [LARGE SCALE GENOMIC DNA]</scope>
    <source>
        <strain evidence="2">AS04akNAM_125</strain>
    </source>
</reference>
<dbReference type="SUPFAM" id="SSF47413">
    <property type="entry name" value="lambda repressor-like DNA-binding domains"/>
    <property type="match status" value="1"/>
</dbReference>
<organism evidence="2 3">
    <name type="scientific">Paracoccus solventivorans</name>
    <dbReference type="NCBI Taxonomy" id="53463"/>
    <lineage>
        <taxon>Bacteria</taxon>
        <taxon>Pseudomonadati</taxon>
        <taxon>Pseudomonadota</taxon>
        <taxon>Alphaproteobacteria</taxon>
        <taxon>Rhodobacterales</taxon>
        <taxon>Paracoccaceae</taxon>
        <taxon>Paracoccus</taxon>
    </lineage>
</organism>
<dbReference type="InterPro" id="IPR001387">
    <property type="entry name" value="Cro/C1-type_HTH"/>
</dbReference>
<evidence type="ECO:0000259" key="1">
    <source>
        <dbReference type="PROSITE" id="PS50943"/>
    </source>
</evidence>
<dbReference type="RefSeq" id="WP_303730091.1">
    <property type="nucleotide sequence ID" value="NZ_DULP01000112.1"/>
</dbReference>
<dbReference type="GO" id="GO:0003677">
    <property type="term" value="F:DNA binding"/>
    <property type="evidence" value="ECO:0007669"/>
    <property type="project" value="InterPro"/>
</dbReference>
<proteinExistence type="predicted"/>
<dbReference type="InterPro" id="IPR010982">
    <property type="entry name" value="Lambda_DNA-bd_dom_sf"/>
</dbReference>
<dbReference type="Gene3D" id="1.10.260.40">
    <property type="entry name" value="lambda repressor-like DNA-binding domains"/>
    <property type="match status" value="1"/>
</dbReference>